<feature type="compositionally biased region" description="Polar residues" evidence="11">
    <location>
        <begin position="493"/>
        <end position="507"/>
    </location>
</feature>
<proteinExistence type="inferred from homology"/>
<dbReference type="InterPro" id="IPR031120">
    <property type="entry name" value="HIR1-like"/>
</dbReference>
<protein>
    <recommendedName>
        <fullName evidence="10">Protein HIR</fullName>
    </recommendedName>
</protein>
<dbReference type="Gene3D" id="2.130.10.10">
    <property type="entry name" value="YVTN repeat-like/Quinoprotein amine dehydrogenase"/>
    <property type="match status" value="2"/>
</dbReference>
<dbReference type="GO" id="GO:0000785">
    <property type="term" value="C:chromatin"/>
    <property type="evidence" value="ECO:0007669"/>
    <property type="project" value="TreeGrafter"/>
</dbReference>
<evidence type="ECO:0000256" key="4">
    <source>
        <dbReference type="ARBA" id="ARBA00022737"/>
    </source>
</evidence>
<evidence type="ECO:0000256" key="10">
    <source>
        <dbReference type="RuleBase" id="RU364014"/>
    </source>
</evidence>
<evidence type="ECO:0000313" key="15">
    <source>
        <dbReference type="EMBL" id="OMH81846.1"/>
    </source>
</evidence>
<evidence type="ECO:0000256" key="2">
    <source>
        <dbReference type="ARBA" id="ARBA00007306"/>
    </source>
</evidence>
<dbReference type="InterPro" id="IPR001680">
    <property type="entry name" value="WD40_rpt"/>
</dbReference>
<comment type="function">
    <text evidence="10">Required for replication-independent chromatin assembly and for the periodic repression of histone gene transcription during the cell cycle.</text>
</comment>
<evidence type="ECO:0000256" key="11">
    <source>
        <dbReference type="SAM" id="MobiDB-lite"/>
    </source>
</evidence>
<dbReference type="InterPro" id="IPR036322">
    <property type="entry name" value="WD40_repeat_dom_sf"/>
</dbReference>
<keyword evidence="7 10" id="KW-0804">Transcription</keyword>
<dbReference type="PANTHER" id="PTHR13831:SF0">
    <property type="entry name" value="PROTEIN HIRA"/>
    <property type="match status" value="1"/>
</dbReference>
<evidence type="ECO:0000259" key="13">
    <source>
        <dbReference type="Pfam" id="PF24105"/>
    </source>
</evidence>
<dbReference type="PROSITE" id="PS50082">
    <property type="entry name" value="WD_REPEATS_2"/>
    <property type="match status" value="2"/>
</dbReference>
<dbReference type="InterPro" id="IPR011494">
    <property type="entry name" value="HIRA-like_C"/>
</dbReference>
<dbReference type="GO" id="GO:0006355">
    <property type="term" value="P:regulation of DNA-templated transcription"/>
    <property type="evidence" value="ECO:0007669"/>
    <property type="project" value="InterPro"/>
</dbReference>
<dbReference type="EMBL" id="LSSK01001024">
    <property type="protein sequence ID" value="OMH80981.1"/>
    <property type="molecule type" value="Genomic_DNA"/>
</dbReference>
<keyword evidence="4 10" id="KW-0677">Repeat</keyword>
<dbReference type="AlphaFoldDB" id="A0A1R1PJ28"/>
<dbReference type="SMART" id="SM00320">
    <property type="entry name" value="WD40"/>
    <property type="match status" value="3"/>
</dbReference>
<dbReference type="GO" id="GO:0005634">
    <property type="term" value="C:nucleus"/>
    <property type="evidence" value="ECO:0007669"/>
    <property type="project" value="UniProtKB-SubCell"/>
</dbReference>
<feature type="compositionally biased region" description="Basic and acidic residues" evidence="11">
    <location>
        <begin position="666"/>
        <end position="686"/>
    </location>
</feature>
<keyword evidence="6 10" id="KW-0805">Transcription regulation</keyword>
<evidence type="ECO:0000259" key="12">
    <source>
        <dbReference type="Pfam" id="PF07569"/>
    </source>
</evidence>
<keyword evidence="8 10" id="KW-0539">Nucleus</keyword>
<comment type="subcellular location">
    <subcellularLocation>
        <location evidence="1 10">Nucleus</location>
    </subcellularLocation>
</comment>
<feature type="compositionally biased region" description="Low complexity" evidence="11">
    <location>
        <begin position="937"/>
        <end position="950"/>
    </location>
</feature>
<feature type="region of interest" description="Disordered" evidence="11">
    <location>
        <begin position="655"/>
        <end position="688"/>
    </location>
</feature>
<feature type="repeat" description="WD" evidence="9">
    <location>
        <begin position="10"/>
        <end position="52"/>
    </location>
</feature>
<dbReference type="OrthoDB" id="1741719at2759"/>
<dbReference type="Pfam" id="PF24105">
    <property type="entry name" value="Beta-prop_CAF1B_HIR1"/>
    <property type="match status" value="1"/>
</dbReference>
<evidence type="ECO:0000256" key="9">
    <source>
        <dbReference type="PROSITE-ProRule" id="PRU00221"/>
    </source>
</evidence>
<evidence type="ECO:0000256" key="8">
    <source>
        <dbReference type="ARBA" id="ARBA00023242"/>
    </source>
</evidence>
<evidence type="ECO:0000256" key="5">
    <source>
        <dbReference type="ARBA" id="ARBA00022853"/>
    </source>
</evidence>
<feature type="region of interest" description="Disordered" evidence="11">
    <location>
        <begin position="314"/>
        <end position="344"/>
    </location>
</feature>
<comment type="similarity">
    <text evidence="2 10">Belongs to the WD repeat HIR1 family.</text>
</comment>
<feature type="compositionally biased region" description="Low complexity" evidence="11">
    <location>
        <begin position="508"/>
        <end position="518"/>
    </location>
</feature>
<evidence type="ECO:0000256" key="6">
    <source>
        <dbReference type="ARBA" id="ARBA00023015"/>
    </source>
</evidence>
<evidence type="ECO:0000256" key="1">
    <source>
        <dbReference type="ARBA" id="ARBA00004123"/>
    </source>
</evidence>
<comment type="caution">
    <text evidence="14">The sequence shown here is derived from an EMBL/GenBank/DDBJ whole genome shotgun (WGS) entry which is preliminary data.</text>
</comment>
<keyword evidence="10" id="KW-0678">Repressor</keyword>
<sequence>MEHWRVIKRLTGHESDVVDVCWSPPDNKYLASCGLDNVVFVWDGKTFERLRKLNEHSEFVKGLSFDPAGQYLATQSDDKTLKIWRTNDWKVETTINTPFESSRYSTYFRRLKLVVPIIRLLWFDDKPWAPDGSCIVSANAVNGNTPVASVITRTGWRSELALVGHRAAIEAVKFNDQIFVADLENNKEYTTVCGIGSQDRSISVWMGIQSVPLVVVDGLFLGNIMDLSWGNLHKASGWKGLMAVCSYDGTVAILEFTKEDLKAQPVSRMEQQKVLERYHLGDKLARFNSEDARAIKKRKAWGIATLNEDTYRYDDERGESSMQGQQNTEGKELNSKNTPSGTNLELAGYTAPSTKIVVIDVDGGTENSQEPAPERISNKRAAENVEQLILEQKYHDFNKRLALEHDMQNKVESEIGMCLIDSDSAKSAGGVNNAHTSTKPAAFGGDRGSGDMLAEGKVTSVKANENTEVNQVVTRNAEGKKRVAPTFLRSLGGPSTTSSMSETTGLQSSSLSHPHSISATPNTLLQTGSVGDPGFKEKGLLSTAEAGVEAGLLKRLININQGQGTNIDGGLLIERYMRRILNMIDDQVKRKVVIPNMNVSVDINVDKKDEYANRDIGFPLPQIEKNIVRIVYNDDENTKDNTSAIEIICSNYTSSNHDSSNSSQEQDFHTIEKGGDRTETNDDSPPKHSFIAKVSAYQSSKNDELFPPIILGSQLVILDLNTQKDNYLMAMTQNGMISVWSVLEGSASVVKAIISKVSVAPLFSGIQGDISSSTKSIKVVNGTTNSLTGEPILVLSNGNVYTYNFGCNSWLKIFDPTEHLNSKISSFHSRPNSLFSAYQLAGLLNHSHTLDTAIEHESTLDRKTTDELTLSHVESQYLNSKAFGCPEEMVYWLNLYARWLATNGSAERISALCSDLLGPPNTKGLLASSSYSTITSPTTTNSANSAKSINPINSPPTCKESTTETLPISSGSMNTTSQQSELSQSGLHSWACSLLGIPKRKLLAQILPILASERRCQTIVENYSKILDTLISSEK</sequence>
<feature type="region of interest" description="Disordered" evidence="11">
    <location>
        <begin position="937"/>
        <end position="979"/>
    </location>
</feature>
<name>A0A1R1PJ28_ZANCU</name>
<feature type="domain" description="CAF1B/HIR1 beta-propeller" evidence="13">
    <location>
        <begin position="2"/>
        <end position="261"/>
    </location>
</feature>
<dbReference type="SUPFAM" id="SSF50978">
    <property type="entry name" value="WD40 repeat-like"/>
    <property type="match status" value="1"/>
</dbReference>
<feature type="domain" description="Protein HIRA-like C-terminal" evidence="12">
    <location>
        <begin position="704"/>
        <end position="916"/>
    </location>
</feature>
<dbReference type="EMBL" id="LSSK01000805">
    <property type="protein sequence ID" value="OMH81846.1"/>
    <property type="molecule type" value="Genomic_DNA"/>
</dbReference>
<dbReference type="GO" id="GO:0000417">
    <property type="term" value="C:HIR complex"/>
    <property type="evidence" value="ECO:0007669"/>
    <property type="project" value="TreeGrafter"/>
</dbReference>
<evidence type="ECO:0000256" key="7">
    <source>
        <dbReference type="ARBA" id="ARBA00023163"/>
    </source>
</evidence>
<dbReference type="GO" id="GO:0031491">
    <property type="term" value="F:nucleosome binding"/>
    <property type="evidence" value="ECO:0007669"/>
    <property type="project" value="TreeGrafter"/>
</dbReference>
<evidence type="ECO:0000256" key="3">
    <source>
        <dbReference type="ARBA" id="ARBA00022574"/>
    </source>
</evidence>
<evidence type="ECO:0000313" key="14">
    <source>
        <dbReference type="EMBL" id="OMH80981.1"/>
    </source>
</evidence>
<dbReference type="InterPro" id="IPR015943">
    <property type="entry name" value="WD40/YVTN_repeat-like_dom_sf"/>
</dbReference>
<dbReference type="Proteomes" id="UP000188320">
    <property type="component" value="Unassembled WGS sequence"/>
</dbReference>
<dbReference type="InterPro" id="IPR055410">
    <property type="entry name" value="Beta-prop_CAF1B_HIR1"/>
</dbReference>
<accession>A0A1R1PJ28</accession>
<keyword evidence="16" id="KW-1185">Reference proteome</keyword>
<gene>
    <name evidence="15" type="ORF">AX774_g4699</name>
    <name evidence="14" type="ORF">AX774_g5583</name>
</gene>
<dbReference type="GO" id="GO:0006351">
    <property type="term" value="P:DNA-templated transcription"/>
    <property type="evidence" value="ECO:0007669"/>
    <property type="project" value="InterPro"/>
</dbReference>
<reference evidence="16" key="1">
    <citation type="submission" date="2017-01" db="EMBL/GenBank/DDBJ databases">
        <authorList>
            <person name="Wang Y."/>
            <person name="White M."/>
            <person name="Kvist S."/>
            <person name="Moncalvo J.-M."/>
        </authorList>
    </citation>
    <scope>NUCLEOTIDE SEQUENCE [LARGE SCALE GENOMIC DNA]</scope>
    <source>
        <strain evidence="16">COL-18-3</strain>
    </source>
</reference>
<evidence type="ECO:0000313" key="16">
    <source>
        <dbReference type="Proteomes" id="UP000188320"/>
    </source>
</evidence>
<dbReference type="GO" id="GO:0006338">
    <property type="term" value="P:chromatin remodeling"/>
    <property type="evidence" value="ECO:0007669"/>
    <property type="project" value="InterPro"/>
</dbReference>
<dbReference type="PANTHER" id="PTHR13831">
    <property type="entry name" value="MEMBER OF THE HIR1 FAMILY OF WD-REPEAT PROTEINS"/>
    <property type="match status" value="1"/>
</dbReference>
<dbReference type="Pfam" id="PF07569">
    <property type="entry name" value="Hira"/>
    <property type="match status" value="1"/>
</dbReference>
<keyword evidence="5 10" id="KW-0156">Chromatin regulator</keyword>
<feature type="repeat" description="WD" evidence="9">
    <location>
        <begin position="53"/>
        <end position="94"/>
    </location>
</feature>
<keyword evidence="3 9" id="KW-0853">WD repeat</keyword>
<organism evidence="14 16">
    <name type="scientific">Zancudomyces culisetae</name>
    <name type="common">Gut fungus</name>
    <name type="synonym">Smittium culisetae</name>
    <dbReference type="NCBI Taxonomy" id="1213189"/>
    <lineage>
        <taxon>Eukaryota</taxon>
        <taxon>Fungi</taxon>
        <taxon>Fungi incertae sedis</taxon>
        <taxon>Zoopagomycota</taxon>
        <taxon>Kickxellomycotina</taxon>
        <taxon>Harpellomycetes</taxon>
        <taxon>Harpellales</taxon>
        <taxon>Legeriomycetaceae</taxon>
        <taxon>Zancudomyces</taxon>
    </lineage>
</organism>
<feature type="region of interest" description="Disordered" evidence="11">
    <location>
        <begin position="487"/>
        <end position="518"/>
    </location>
</feature>
<reference evidence="14" key="2">
    <citation type="submission" date="2017-01" db="EMBL/GenBank/DDBJ databases">
        <authorList>
            <person name="Mah S.A."/>
            <person name="Swanson W.J."/>
            <person name="Moy G.W."/>
            <person name="Vacquier V.D."/>
        </authorList>
    </citation>
    <scope>NUCLEOTIDE SEQUENCE [LARGE SCALE GENOMIC DNA]</scope>
    <source>
        <strain evidence="14">COL-18-3</strain>
    </source>
</reference>
<dbReference type="PROSITE" id="PS50294">
    <property type="entry name" value="WD_REPEATS_REGION"/>
    <property type="match status" value="2"/>
</dbReference>
<feature type="compositionally biased region" description="Polar residues" evidence="11">
    <location>
        <begin position="951"/>
        <end position="979"/>
    </location>
</feature>